<dbReference type="PROSITE" id="PS50041">
    <property type="entry name" value="C_TYPE_LECTIN_2"/>
    <property type="match status" value="1"/>
</dbReference>
<dbReference type="InterPro" id="IPR016186">
    <property type="entry name" value="C-type_lectin-like/link_sf"/>
</dbReference>
<dbReference type="Pfam" id="PF00059">
    <property type="entry name" value="Lectin_C"/>
    <property type="match status" value="1"/>
</dbReference>
<dbReference type="WBParaSite" id="MBELARI_LOCUS9743">
    <property type="protein sequence ID" value="MBELARI_LOCUS9743"/>
    <property type="gene ID" value="MBELARI_LOCUS9743"/>
</dbReference>
<dbReference type="SMART" id="SM00034">
    <property type="entry name" value="CLECT"/>
    <property type="match status" value="1"/>
</dbReference>
<reference evidence="3" key="1">
    <citation type="submission" date="2024-02" db="UniProtKB">
        <authorList>
            <consortium name="WormBaseParasite"/>
        </authorList>
    </citation>
    <scope>IDENTIFICATION</scope>
</reference>
<dbReference type="CDD" id="cd00037">
    <property type="entry name" value="CLECT"/>
    <property type="match status" value="1"/>
</dbReference>
<dbReference type="InterPro" id="IPR016187">
    <property type="entry name" value="CTDL_fold"/>
</dbReference>
<dbReference type="Gene3D" id="3.10.100.10">
    <property type="entry name" value="Mannose-Binding Protein A, subunit A"/>
    <property type="match status" value="1"/>
</dbReference>
<evidence type="ECO:0000313" key="2">
    <source>
        <dbReference type="Proteomes" id="UP000887575"/>
    </source>
</evidence>
<protein>
    <submittedName>
        <fullName evidence="3">C-type lectin domain-containing protein</fullName>
    </submittedName>
</protein>
<dbReference type="InterPro" id="IPR001304">
    <property type="entry name" value="C-type_lectin-like"/>
</dbReference>
<sequence>MCLALATNYDYQFSVANARCFAENGRLSHIQNSFDNALAIKMIQSSATNAGFFYIGLQRVNESWWYADDEYGIDPVTYFNWAKGQPLKDGGDCVIMNRVDGKWYVADCGQYLPYFCDVPALHTPLYCTDKLNVDIVFMIDATGNQNDTRMIHDVLFGFNTVLPTQWYQDPLSCQSENRYDKEQTRVTGIVYYDSTWVSANSGPNFCVDRFPEIVDSMYTTGQQSDFVLDISVPMNIVEMFMSDCGCRRNAAKYGTRQIMIWIPMRDAYQTSRNISLGNELATWEHYLWPIRVSKKTATFPLWIDSLMQEIQMPSDHPEFIPTQVLTLWRFLCNLTGSTGETPPAPFI</sequence>
<accession>A0AAF3FRV7</accession>
<dbReference type="InterPro" id="IPR050111">
    <property type="entry name" value="C-type_lectin/snaclec_domain"/>
</dbReference>
<evidence type="ECO:0000313" key="3">
    <source>
        <dbReference type="WBParaSite" id="MBELARI_LOCUS9743"/>
    </source>
</evidence>
<keyword evidence="2" id="KW-1185">Reference proteome</keyword>
<proteinExistence type="predicted"/>
<feature type="domain" description="C-type lectin" evidence="1">
    <location>
        <begin position="1"/>
        <end position="117"/>
    </location>
</feature>
<dbReference type="AlphaFoldDB" id="A0AAF3FRV7"/>
<name>A0AAF3FRV7_9BILA</name>
<organism evidence="2 3">
    <name type="scientific">Mesorhabditis belari</name>
    <dbReference type="NCBI Taxonomy" id="2138241"/>
    <lineage>
        <taxon>Eukaryota</taxon>
        <taxon>Metazoa</taxon>
        <taxon>Ecdysozoa</taxon>
        <taxon>Nematoda</taxon>
        <taxon>Chromadorea</taxon>
        <taxon>Rhabditida</taxon>
        <taxon>Rhabditina</taxon>
        <taxon>Rhabditomorpha</taxon>
        <taxon>Rhabditoidea</taxon>
        <taxon>Rhabditidae</taxon>
        <taxon>Mesorhabditinae</taxon>
        <taxon>Mesorhabditis</taxon>
    </lineage>
</organism>
<dbReference type="PANTHER" id="PTHR22803">
    <property type="entry name" value="MANNOSE, PHOSPHOLIPASE, LECTIN RECEPTOR RELATED"/>
    <property type="match status" value="1"/>
</dbReference>
<dbReference type="SUPFAM" id="SSF56436">
    <property type="entry name" value="C-type lectin-like"/>
    <property type="match status" value="1"/>
</dbReference>
<evidence type="ECO:0000259" key="1">
    <source>
        <dbReference type="PROSITE" id="PS50041"/>
    </source>
</evidence>
<dbReference type="Proteomes" id="UP000887575">
    <property type="component" value="Unassembled WGS sequence"/>
</dbReference>